<dbReference type="STRING" id="115783.SAMN02745119_00590"/>
<name>A0A1T4KJL1_9BACT</name>
<evidence type="ECO:0000313" key="1">
    <source>
        <dbReference type="EMBL" id="SJZ42553.1"/>
    </source>
</evidence>
<protein>
    <submittedName>
        <fullName evidence="1">Uncharacterized protein</fullName>
    </submittedName>
</protein>
<dbReference type="Proteomes" id="UP000190102">
    <property type="component" value="Unassembled WGS sequence"/>
</dbReference>
<dbReference type="OrthoDB" id="9830022at2"/>
<dbReference type="EMBL" id="FUWR01000001">
    <property type="protein sequence ID" value="SJZ42553.1"/>
    <property type="molecule type" value="Genomic_DNA"/>
</dbReference>
<dbReference type="AlphaFoldDB" id="A0A1T4KJL1"/>
<dbReference type="RefSeq" id="WP_078788873.1">
    <property type="nucleotide sequence ID" value="NZ_FUWR01000001.1"/>
</dbReference>
<evidence type="ECO:0000313" key="2">
    <source>
        <dbReference type="Proteomes" id="UP000190102"/>
    </source>
</evidence>
<reference evidence="2" key="1">
    <citation type="submission" date="2017-02" db="EMBL/GenBank/DDBJ databases">
        <authorList>
            <person name="Varghese N."/>
            <person name="Submissions S."/>
        </authorList>
    </citation>
    <scope>NUCLEOTIDE SEQUENCE [LARGE SCALE GENOMIC DNA]</scope>
    <source>
        <strain evidence="2">ATCC BAA-34</strain>
    </source>
</reference>
<sequence>MNIAGLHQLRFYPNNDNKSITETDINTMTVELFSLNLDNFVKLKNQTSAKRHYEYAFNFKNMIIVFWNPLAKYYQCSIEINGSAFDHACINVEKICELINDKYTVSDIHAKIDTDELSFLQLWKCYQAELVTAKTVQSAPFKSKDSIRTINFGSSPQLSLYEAGKFHNLSLSKIVRAEIKYSGRHARQFFQEWRKDRANLEKLIKSYIAGQFDIKFRDPKSTDSNKSRKAILPQWKKWLKESEPRLLDKVIPQKPMRANQIKKLVDIMFKRKVEFEENEYNAIIELVEKKYSESKVINIEENQEEQLLLPLCY</sequence>
<organism evidence="1 2">
    <name type="scientific">Trichlorobacter thiogenes</name>
    <dbReference type="NCBI Taxonomy" id="115783"/>
    <lineage>
        <taxon>Bacteria</taxon>
        <taxon>Pseudomonadati</taxon>
        <taxon>Thermodesulfobacteriota</taxon>
        <taxon>Desulfuromonadia</taxon>
        <taxon>Geobacterales</taxon>
        <taxon>Geobacteraceae</taxon>
        <taxon>Trichlorobacter</taxon>
    </lineage>
</organism>
<proteinExistence type="predicted"/>
<keyword evidence="2" id="KW-1185">Reference proteome</keyword>
<accession>A0A1T4KJL1</accession>
<gene>
    <name evidence="1" type="ORF">SAMN02745119_00590</name>
</gene>